<keyword evidence="2" id="KW-1185">Reference proteome</keyword>
<protein>
    <submittedName>
        <fullName evidence="1">Uncharacterized protein</fullName>
    </submittedName>
</protein>
<sequence length="1765" mass="202061">MTEKMEFFKHEDASEGLAHDFMEDITSSLKANGPSEIIHPDPDPADPPTVKTEAIFLDSDDEFLEDSVEEKEMEWDEDPLLSPEQVPIKENLETFEGSEPSPKNIEYSNFHSAESCNELETQQSIPTSREGEVQIRPRKKGSNFYCTVCNESFTLRSNCVRHMKLHFIEKPCKICGEKVKGVDVADHQKKHTKKEEAYMRKTESQYSCTICDSSFNSKHNCLQHIKNHIDTKIISCWRCGKRVKRKDFAEHIKMHYSKEDVYLQMNGPEFQCTICGSNFKTKHNCYKHIKFHLEDRACGACGKKFKREELAEHIKTHMSKEERHVQKNGSEFCCEICGCSFDKKNKCMRHISLHYEEKPCKICGFNANCIDLAEHMKTHTGKEGVSREDGSLSCCTICDSNFALKFLIASRTEIRYDEKMSSDMNHSSCSEQDLEVPAKRHKSSKSMLLQESDSQFNCSICDSVFAKESDCMDHIELHFEENPCKICGVTVATFDIAKHMKTHLDEEGTCVPKGGSEFSCHVCGMSFNRKSNLVRHLQIHSDNNLCKICGNQFNADEFDEHMKTHGGVEENYLRRDGSLNCCTFCGASFTHKSNCLRHIRIHIEDKLCEICDVKVKRIEYNEHMKIHSRGEEKYLQKSGSLYSCTVCNSSFDNKSNCMRHIKLHLKDKPCGVCGAAIKRDDMAEHMKLHAAEEEKYLQRNGSKCCCTICGASFDLKSNCTRHIKLHMEDRKCGVCGIDVKRIDMPEHMKTHSIEEEKYLQKNGSKSCCTICGFSSPLKNNCLRHIKIHTENKPCKVCGLKIKRADMTEHMKTHAGEEEKYIQRNGSESSCTICGAIFHHKPNCVRHVKLHLEDKKCEVCGIDVKRIDMPEHMKTHSIEEEKYLQKNGSQSCCTICGFTSPMRNNCLRHIKTHTEDKPCRVCGLKMKRADMTEHMKIHAGEEEKYLQKNGSEFRCTFCGASFDLKSNCTRHIKLHIEDKKCEVCGIDVKRIDMPEHMKTHAIEEEKYLQKNGSKSCCTICGFSSPLKNNCLRHIKIHTEDKPCKVCGLKIKRADMTEHMKTHAGEEEKYIQRNGSESSCTICGAIFHHKPNCVRHVKLHLEDKKCEVCGIDVKRIDIPEHMKTHSTEEEKYLQKNGSQSCCTICGFTSPIRNNCLRHIKTHTEDKPCRVCGLKMKRADMTEHMKIHAGEEEKYLQKNDSQFRCTFCGASFDLKSNCTRHIKLHIEDKKCEVCGIDVKRIDMPEHMKTHSSEEEKYLQKSGSQSSCTICGFSSPLKNNCLRHIKTHIEDKVCKVCGVTVKPVDMTEHVKTHSSEEEKYIKKNGTESCCTFCGASFPQKPKCVRHIKLHIEDKKCKVCGVDVKRIDMPGHMKTHSSEKYLQNNGSQSSCAICGASFQHRYNCLRHIKLHTEEKPCGECGLIFDRIELNQHMKTHATVEDEYVQKNGSLSCCSICGLSFKQKSNCKRHIRMHIEDKPCRICGVNFKRIDLIEHLKTHTFEEDKYVEKKGSLSCCTICGMSFKHKPNCTRHIKMHMKKKPCGECGLIFDRIEMIQHMKTHAGEEEKYVQKNGSLSCCSICGLSFKNKSNCTRHIRMHIEDKPCRICGVNFKRIDMMEHLKTHFSGEEENYLQKNGSLFCCTICGMSFNHKANCTRHIRTHIEEKQCRVCGISFKRMDLTEHLKTHSELDHEETHEDVQDIASTEQSEEGHSDPEISIESSPDGSPANDSSVENMDQQAGEEKVDSNYNSAVPSAPEEELMENPVQGELFF</sequence>
<evidence type="ECO:0000313" key="2">
    <source>
        <dbReference type="Proteomes" id="UP001239111"/>
    </source>
</evidence>
<dbReference type="Proteomes" id="UP001239111">
    <property type="component" value="Chromosome 1"/>
</dbReference>
<gene>
    <name evidence="1" type="ORF">QAD02_018063</name>
</gene>
<accession>A0ACC2PHJ0</accession>
<evidence type="ECO:0000313" key="1">
    <source>
        <dbReference type="EMBL" id="KAJ8682271.1"/>
    </source>
</evidence>
<dbReference type="EMBL" id="CM056741">
    <property type="protein sequence ID" value="KAJ8682271.1"/>
    <property type="molecule type" value="Genomic_DNA"/>
</dbReference>
<proteinExistence type="predicted"/>
<name>A0ACC2PHJ0_9HYME</name>
<comment type="caution">
    <text evidence="1">The sequence shown here is derived from an EMBL/GenBank/DDBJ whole genome shotgun (WGS) entry which is preliminary data.</text>
</comment>
<reference evidence="1" key="1">
    <citation type="submission" date="2023-04" db="EMBL/GenBank/DDBJ databases">
        <title>A chromosome-level genome assembly of the parasitoid wasp Eretmocerus hayati.</title>
        <authorList>
            <person name="Zhong Y."/>
            <person name="Liu S."/>
            <person name="Liu Y."/>
        </authorList>
    </citation>
    <scope>NUCLEOTIDE SEQUENCE</scope>
    <source>
        <strain evidence="1">ZJU_SS_LIU_2023</strain>
    </source>
</reference>
<organism evidence="1 2">
    <name type="scientific">Eretmocerus hayati</name>
    <dbReference type="NCBI Taxonomy" id="131215"/>
    <lineage>
        <taxon>Eukaryota</taxon>
        <taxon>Metazoa</taxon>
        <taxon>Ecdysozoa</taxon>
        <taxon>Arthropoda</taxon>
        <taxon>Hexapoda</taxon>
        <taxon>Insecta</taxon>
        <taxon>Pterygota</taxon>
        <taxon>Neoptera</taxon>
        <taxon>Endopterygota</taxon>
        <taxon>Hymenoptera</taxon>
        <taxon>Apocrita</taxon>
        <taxon>Proctotrupomorpha</taxon>
        <taxon>Chalcidoidea</taxon>
        <taxon>Aphelinidae</taxon>
        <taxon>Aphelininae</taxon>
        <taxon>Eretmocerus</taxon>
    </lineage>
</organism>